<organism evidence="5 6">
    <name type="scientific">Namhaeicola litoreus</name>
    <dbReference type="NCBI Taxonomy" id="1052145"/>
    <lineage>
        <taxon>Bacteria</taxon>
        <taxon>Pseudomonadati</taxon>
        <taxon>Bacteroidota</taxon>
        <taxon>Flavobacteriia</taxon>
        <taxon>Flavobacteriales</taxon>
        <taxon>Flavobacteriaceae</taxon>
        <taxon>Namhaeicola</taxon>
    </lineage>
</organism>
<feature type="domain" description="Gfo/Idh/MocA-like oxidoreductase N-terminal" evidence="3">
    <location>
        <begin position="4"/>
        <end position="120"/>
    </location>
</feature>
<evidence type="ECO:0000256" key="2">
    <source>
        <dbReference type="ARBA" id="ARBA00023002"/>
    </source>
</evidence>
<dbReference type="Gene3D" id="3.30.360.10">
    <property type="entry name" value="Dihydrodipicolinate Reductase, domain 2"/>
    <property type="match status" value="1"/>
</dbReference>
<accession>A0ABW3Y3T2</accession>
<evidence type="ECO:0000259" key="3">
    <source>
        <dbReference type="Pfam" id="PF01408"/>
    </source>
</evidence>
<reference evidence="6" key="1">
    <citation type="journal article" date="2019" name="Int. J. Syst. Evol. Microbiol.">
        <title>The Global Catalogue of Microorganisms (GCM) 10K type strain sequencing project: providing services to taxonomists for standard genome sequencing and annotation.</title>
        <authorList>
            <consortium name="The Broad Institute Genomics Platform"/>
            <consortium name="The Broad Institute Genome Sequencing Center for Infectious Disease"/>
            <person name="Wu L."/>
            <person name="Ma J."/>
        </authorList>
    </citation>
    <scope>NUCLEOTIDE SEQUENCE [LARGE SCALE GENOMIC DNA]</scope>
    <source>
        <strain evidence="6">CCUG 61485</strain>
    </source>
</reference>
<comment type="caution">
    <text evidence="5">The sequence shown here is derived from an EMBL/GenBank/DDBJ whole genome shotgun (WGS) entry which is preliminary data.</text>
</comment>
<comment type="similarity">
    <text evidence="1">Belongs to the Gfo/Idh/MocA family.</text>
</comment>
<dbReference type="PANTHER" id="PTHR22604">
    <property type="entry name" value="OXIDOREDUCTASES"/>
    <property type="match status" value="1"/>
</dbReference>
<name>A0ABW3Y3T2_9FLAO</name>
<evidence type="ECO:0000256" key="1">
    <source>
        <dbReference type="ARBA" id="ARBA00010928"/>
    </source>
</evidence>
<dbReference type="Proteomes" id="UP001597201">
    <property type="component" value="Unassembled WGS sequence"/>
</dbReference>
<gene>
    <name evidence="5" type="ORF">ACFQ39_12975</name>
</gene>
<proteinExistence type="inferred from homology"/>
<dbReference type="InterPro" id="IPR000683">
    <property type="entry name" value="Gfo/Idh/MocA-like_OxRdtase_N"/>
</dbReference>
<dbReference type="EMBL" id="JBHTMY010000003">
    <property type="protein sequence ID" value="MFD1316532.1"/>
    <property type="molecule type" value="Genomic_DNA"/>
</dbReference>
<dbReference type="RefSeq" id="WP_377179601.1">
    <property type="nucleotide sequence ID" value="NZ_JBHTMY010000003.1"/>
</dbReference>
<evidence type="ECO:0000313" key="5">
    <source>
        <dbReference type="EMBL" id="MFD1316532.1"/>
    </source>
</evidence>
<dbReference type="InterPro" id="IPR055170">
    <property type="entry name" value="GFO_IDH_MocA-like_dom"/>
</dbReference>
<feature type="domain" description="GFO/IDH/MocA-like oxidoreductase" evidence="4">
    <location>
        <begin position="136"/>
        <end position="244"/>
    </location>
</feature>
<dbReference type="InterPro" id="IPR050984">
    <property type="entry name" value="Gfo/Idh/MocA_domain"/>
</dbReference>
<dbReference type="SUPFAM" id="SSF51735">
    <property type="entry name" value="NAD(P)-binding Rossmann-fold domains"/>
    <property type="match status" value="1"/>
</dbReference>
<keyword evidence="2" id="KW-0560">Oxidoreductase</keyword>
<sequence>MKKIRWGIVGLGNIAHSFTQDLVNIEGAELVAVASRSIENAKSFAHKFCIEKFYGSYSELFADKEIDIIYISTTNDLHAPLTIEALSKGKHVLCEKPIALNLRQAKEMVKASKESQKFFMEALWTRFNPSVIEVLDHVKRNTIGDVRYINADFAFLAENPKIRLTEKGMGGGSLLDIGIYPLFLSYLIFGKPEKILASSIFYESGVDEQTSMILQYKNAQSILHSGFATTSNMVATINGSKGRININSLWHEAQSFTVVKNNHTIDYHFPTMGKGFTYEILECHNSIRTGKIESELWSHQNSLDLIEIIDEIKLQIGLKF</sequence>
<protein>
    <submittedName>
        <fullName evidence="5">Gfo/Idh/MocA family protein</fullName>
    </submittedName>
</protein>
<keyword evidence="6" id="KW-1185">Reference proteome</keyword>
<dbReference type="InterPro" id="IPR036291">
    <property type="entry name" value="NAD(P)-bd_dom_sf"/>
</dbReference>
<evidence type="ECO:0000259" key="4">
    <source>
        <dbReference type="Pfam" id="PF22725"/>
    </source>
</evidence>
<dbReference type="Pfam" id="PF22725">
    <property type="entry name" value="GFO_IDH_MocA_C3"/>
    <property type="match status" value="1"/>
</dbReference>
<dbReference type="Pfam" id="PF01408">
    <property type="entry name" value="GFO_IDH_MocA"/>
    <property type="match status" value="1"/>
</dbReference>
<evidence type="ECO:0000313" key="6">
    <source>
        <dbReference type="Proteomes" id="UP001597201"/>
    </source>
</evidence>
<dbReference type="Gene3D" id="3.40.50.720">
    <property type="entry name" value="NAD(P)-binding Rossmann-like Domain"/>
    <property type="match status" value="1"/>
</dbReference>
<dbReference type="SUPFAM" id="SSF55347">
    <property type="entry name" value="Glyceraldehyde-3-phosphate dehydrogenase-like, C-terminal domain"/>
    <property type="match status" value="1"/>
</dbReference>
<dbReference type="PANTHER" id="PTHR22604:SF105">
    <property type="entry name" value="TRANS-1,2-DIHYDROBENZENE-1,2-DIOL DEHYDROGENASE"/>
    <property type="match status" value="1"/>
</dbReference>